<name>A0AAW1MK01_POPJA</name>
<dbReference type="EMBL" id="JASPKY010000040">
    <property type="protein sequence ID" value="KAK9746425.1"/>
    <property type="molecule type" value="Genomic_DNA"/>
</dbReference>
<protein>
    <submittedName>
        <fullName evidence="2">Uncharacterized protein</fullName>
    </submittedName>
</protein>
<evidence type="ECO:0000313" key="2">
    <source>
        <dbReference type="EMBL" id="KAK9746425.1"/>
    </source>
</evidence>
<sequence>MTVFNLELCTNMKLKMKFHVKKPKTQLQPPKIRQRTRYSSKNWETENTDFETVNPPSKRKCVGPSRDKNLTIINEIRNGRVERTALLRELTKKPQVIPLEEKCEMRSCNFNVF</sequence>
<evidence type="ECO:0000313" key="3">
    <source>
        <dbReference type="Proteomes" id="UP001458880"/>
    </source>
</evidence>
<evidence type="ECO:0000256" key="1">
    <source>
        <dbReference type="SAM" id="MobiDB-lite"/>
    </source>
</evidence>
<organism evidence="2 3">
    <name type="scientific">Popillia japonica</name>
    <name type="common">Japanese beetle</name>
    <dbReference type="NCBI Taxonomy" id="7064"/>
    <lineage>
        <taxon>Eukaryota</taxon>
        <taxon>Metazoa</taxon>
        <taxon>Ecdysozoa</taxon>
        <taxon>Arthropoda</taxon>
        <taxon>Hexapoda</taxon>
        <taxon>Insecta</taxon>
        <taxon>Pterygota</taxon>
        <taxon>Neoptera</taxon>
        <taxon>Endopterygota</taxon>
        <taxon>Coleoptera</taxon>
        <taxon>Polyphaga</taxon>
        <taxon>Scarabaeiformia</taxon>
        <taxon>Scarabaeidae</taxon>
        <taxon>Rutelinae</taxon>
        <taxon>Popillia</taxon>
    </lineage>
</organism>
<dbReference type="AlphaFoldDB" id="A0AAW1MK01"/>
<proteinExistence type="predicted"/>
<gene>
    <name evidence="2" type="ORF">QE152_g6136</name>
</gene>
<keyword evidence="3" id="KW-1185">Reference proteome</keyword>
<reference evidence="2 3" key="1">
    <citation type="journal article" date="2024" name="BMC Genomics">
        <title>De novo assembly and annotation of Popillia japonica's genome with initial clues to its potential as an invasive pest.</title>
        <authorList>
            <person name="Cucini C."/>
            <person name="Boschi S."/>
            <person name="Funari R."/>
            <person name="Cardaioli E."/>
            <person name="Iannotti N."/>
            <person name="Marturano G."/>
            <person name="Paoli F."/>
            <person name="Bruttini M."/>
            <person name="Carapelli A."/>
            <person name="Frati F."/>
            <person name="Nardi F."/>
        </authorList>
    </citation>
    <scope>NUCLEOTIDE SEQUENCE [LARGE SCALE GENOMIC DNA]</scope>
    <source>
        <strain evidence="2">DMR45628</strain>
    </source>
</reference>
<feature type="region of interest" description="Disordered" evidence="1">
    <location>
        <begin position="22"/>
        <end position="41"/>
    </location>
</feature>
<dbReference type="Proteomes" id="UP001458880">
    <property type="component" value="Unassembled WGS sequence"/>
</dbReference>
<accession>A0AAW1MK01</accession>
<comment type="caution">
    <text evidence="2">The sequence shown here is derived from an EMBL/GenBank/DDBJ whole genome shotgun (WGS) entry which is preliminary data.</text>
</comment>